<sequence length="261" mass="28829">MNKIILLTAATMMSTTVAAHEQHTVTFNDENCEVEFQNDVRITPDNLVITTASHATAEITSQGTLTLNGDTIPLNQQQQAMLTQYSEQLRGRLPQVANIAFEGIKLAGVALNEVATTFNLTNLDDIHAVINDFETQVHGTFYQQGAFVMGKQTFDDFGSNFDEQFNEKVETVIKGAMMQSIGSLLVTIGTEMSNSNGDMSAFEQRMEDFATQIETKVTQQAQAIEQKADSLCGEFEQIAHHEAIVANAIPEMSAYQLFKFK</sequence>
<dbReference type="AlphaFoldDB" id="A0A8I0T4Z8"/>
<proteinExistence type="predicted"/>
<accession>A0A8I0T4Z8</accession>
<feature type="chain" id="PRO_5034335040" description="DUF2884 family protein" evidence="1">
    <location>
        <begin position="20"/>
        <end position="261"/>
    </location>
</feature>
<gene>
    <name evidence="2" type="ORF">PPEP_a4349</name>
</gene>
<dbReference type="RefSeq" id="WP_147389236.1">
    <property type="nucleotide sequence ID" value="NZ_AQHF01000029.1"/>
</dbReference>
<dbReference type="Proteomes" id="UP000660708">
    <property type="component" value="Unassembled WGS sequence"/>
</dbReference>
<evidence type="ECO:0000313" key="3">
    <source>
        <dbReference type="Proteomes" id="UP000660708"/>
    </source>
</evidence>
<protein>
    <recommendedName>
        <fullName evidence="4">DUF2884 family protein</fullName>
    </recommendedName>
</protein>
<dbReference type="EMBL" id="AQHF01000029">
    <property type="protein sequence ID" value="MBE0347956.1"/>
    <property type="molecule type" value="Genomic_DNA"/>
</dbReference>
<name>A0A8I0T4Z8_9GAMM</name>
<keyword evidence="1" id="KW-0732">Signal</keyword>
<feature type="signal peptide" evidence="1">
    <location>
        <begin position="1"/>
        <end position="19"/>
    </location>
</feature>
<comment type="caution">
    <text evidence="2">The sequence shown here is derived from an EMBL/GenBank/DDBJ whole genome shotgun (WGS) entry which is preliminary data.</text>
</comment>
<dbReference type="InterPro" id="IPR021307">
    <property type="entry name" value="DUF2884"/>
</dbReference>
<keyword evidence="3" id="KW-1185">Reference proteome</keyword>
<organism evidence="2 3">
    <name type="scientific">Pseudoalteromonas peptidolytica F12-50-A1</name>
    <dbReference type="NCBI Taxonomy" id="1315280"/>
    <lineage>
        <taxon>Bacteria</taxon>
        <taxon>Pseudomonadati</taxon>
        <taxon>Pseudomonadota</taxon>
        <taxon>Gammaproteobacteria</taxon>
        <taxon>Alteromonadales</taxon>
        <taxon>Pseudoalteromonadaceae</taxon>
        <taxon>Pseudoalteromonas</taxon>
    </lineage>
</organism>
<dbReference type="Pfam" id="PF11101">
    <property type="entry name" value="DUF2884"/>
    <property type="match status" value="1"/>
</dbReference>
<evidence type="ECO:0000313" key="2">
    <source>
        <dbReference type="EMBL" id="MBE0347956.1"/>
    </source>
</evidence>
<reference evidence="2 3" key="1">
    <citation type="submission" date="2015-06" db="EMBL/GenBank/DDBJ databases">
        <title>Genome sequence of Pseudoalteromonas peptidolytica.</title>
        <authorList>
            <person name="Xie B.-B."/>
            <person name="Rong J.-C."/>
            <person name="Qin Q.-L."/>
            <person name="Zhang Y.-Z."/>
        </authorList>
    </citation>
    <scope>NUCLEOTIDE SEQUENCE [LARGE SCALE GENOMIC DNA]</scope>
    <source>
        <strain evidence="2 3">F12-50-A1</strain>
    </source>
</reference>
<evidence type="ECO:0008006" key="4">
    <source>
        <dbReference type="Google" id="ProtNLM"/>
    </source>
</evidence>
<evidence type="ECO:0000256" key="1">
    <source>
        <dbReference type="SAM" id="SignalP"/>
    </source>
</evidence>